<feature type="compositionally biased region" description="Low complexity" evidence="16">
    <location>
        <begin position="16"/>
        <end position="27"/>
    </location>
</feature>
<dbReference type="GO" id="GO:0009570">
    <property type="term" value="C:chloroplast stroma"/>
    <property type="evidence" value="ECO:0007669"/>
    <property type="project" value="UniProtKB-ARBA"/>
</dbReference>
<dbReference type="SUPFAM" id="SSF52935">
    <property type="entry name" value="PK C-terminal domain-like"/>
    <property type="match status" value="4"/>
</dbReference>
<dbReference type="InterPro" id="IPR040442">
    <property type="entry name" value="Pyrv_kinase-like_dom_sf"/>
</dbReference>
<dbReference type="UniPathway" id="UPA00109">
    <property type="reaction ID" value="UER00188"/>
</dbReference>
<evidence type="ECO:0000256" key="8">
    <source>
        <dbReference type="ARBA" id="ARBA00022741"/>
    </source>
</evidence>
<dbReference type="Pfam" id="PF00224">
    <property type="entry name" value="PK"/>
    <property type="match status" value="4"/>
</dbReference>
<comment type="similarity">
    <text evidence="4 15">Belongs to the pyruvate kinase family.</text>
</comment>
<dbReference type="NCBIfam" id="NF004491">
    <property type="entry name" value="PRK05826.1"/>
    <property type="match status" value="3"/>
</dbReference>
<dbReference type="Gene3D" id="2.40.33.10">
    <property type="entry name" value="PK beta-barrel domain-like"/>
    <property type="match status" value="4"/>
</dbReference>
<feature type="domain" description="Pyruvate kinase C-terminal" evidence="18">
    <location>
        <begin position="1654"/>
        <end position="1760"/>
    </location>
</feature>
<dbReference type="GO" id="GO:0000287">
    <property type="term" value="F:magnesium ion binding"/>
    <property type="evidence" value="ECO:0007669"/>
    <property type="project" value="InterPro"/>
</dbReference>
<dbReference type="FunFam" id="2.40.33.10:FF:000001">
    <property type="entry name" value="Pyruvate kinase"/>
    <property type="match status" value="3"/>
</dbReference>
<dbReference type="GO" id="GO:0005524">
    <property type="term" value="F:ATP binding"/>
    <property type="evidence" value="ECO:0007669"/>
    <property type="project" value="UniProtKB-KW"/>
</dbReference>
<evidence type="ECO:0000256" key="10">
    <source>
        <dbReference type="ARBA" id="ARBA00022840"/>
    </source>
</evidence>
<evidence type="ECO:0000256" key="7">
    <source>
        <dbReference type="ARBA" id="ARBA00022723"/>
    </source>
</evidence>
<proteinExistence type="inferred from homology"/>
<sequence length="2289" mass="245848">MGCGASKDGRAPSQTAVAPVKSASASSLTKQGSNKSSSVSADVTPRKQSASIDRKDSGSKKAEAPKTAPAPPPPLQPTSPTSPSGPSFAFDDRSARSARKTTSRLAKTSSLVPTPMSVEEQTITAVKAKLQREWAPEYEPEEIRPPQETPDVHSERATNVTLGMILKDHAKEELARKTKIICTAGPACWSEEGLAKLLDAGCNVLRFNFSHGDHEGHYAVLERFRKVCAAKKSYAACLLDTKGPEIRTAMLRGAKDIELIAGQSVIVEAVGAEYTTWEGYKDDATGETHIGLSYDKLCSSVKPGSKILLADGSISIRVDEILSARMLRGTVLNTKKLGQRKNCNLPGVKVDIPVLTDKDIKDLQHFAAKHKMDFVAASFVQSAADVRFIRRTLDAAPGGLNVRIISKIENLEGLNNFDEILRESDGIMVARGDLGMEIPSEKVPVAQKMMITKANIAGKFVICATQMLESMIGNPRPTRAEMTDVANAVYDGVDCVMLSGESANGDFPDTAVSTMAAIVANAEVGVDYYSQYSFIRYWATKGSEVAMEPDECMLSSAASMAVGFTEDTTPEAFKRVSRHQTVTVIVVLTESGRAANLVSKYRPPCPVVVASMNEQVLRQASVSFGQVPLLMETLEVDSSDLAEKGVDHLRALGLLASHNHDVRMIVVRGRASGSADANPIVTVVKIGGSGLRNRKNWSTGNTLYSPSGVPIQRPGVRSLRSTRTNLSLITAPVKQGRATKVVCTMGPACWSEETMSKLLDAGMDIIRLNFSHGDHSGHFEVLERFRKVCKKKQDDMKAAGAHVVPHWACLLDTKGPEIRTAMLRDGHDILLEAGQTILIEAVGAEYTSWEGYKDEDTGETRIGLSYDKLCSSMQPGNKILLADGSISIRVEEVLSTTVLRGTVLNTKKLGQRKNCNLPGVKVDIPVLTDKDIDDLKNFAAKHEMDYVAASFVQSAADVQFIRRVLDEGGGFRVKIISKIENAEGLVNFDEILRESDGIMVARGDLGMEIPAEKVPLAQKMMITKANIAGKFIITATQMLESMIGNPRPTRAEMTDVANAVLDGTDCVMLSGETANGSFPEAAVATMAAICVNAESMVEVNKRYNFLRNHTPKPMTGAEGVCSGAVMTAIDTDAKIIICITTSGRAPALVSKYRPPVPVVVVTPDAQLVRHCRSVFGQVGVLVPDIENVRLPRLVETAVAAARSMGLADLAEGDQMVVLQRRKGTTETQVYDDQRLVARIMVHGKATGTEYGHTCYPGEEIVFHRSTKVGLDTILDQEKWKFIIRKTKIICTAGPACWSEEGLAKLLDAGCNVLRFNFSHGDHEGHYSVLERFRKICKEKDMHAAVLLDTKGPEIRTAMLRGGKDIELTAGQQVTVHAVGDEYTKWEGYKDEDTGDTHIGLSYAKLCSSVKAGNRILLADGSISIRVDSILDQTKLIGTVLNTKKLGQRKNCNLPGVKVDIPVLTDKDKDDLKNFCVKHKMDFVAASFVQSQQDVLFIRSVLDEAGGTNVKIISKIENAEGLRNFDEILEVTDGVMVARGDLGMEIPVEKVPLAQKLLITKANIAGKFVICATQMMESMITNPVPTRAEMTDVANAVWDGVDAVMLSGESANGSYPAQAVATMARIARSAEIGVNFYQSFDYTRTFTPKPVGPIEAICSSLAKNAVDIRPGMIVVFSEGGKSARMLAKYRPCAPVLVVTSNPGIARFCAALFGCYPLLLDAPIRDVDGMPEALARAMKYGVEHGLCVAGKEVIVLVSNMVARGASLDTAAADTTPEREYFVTIAPGALNMEALGSLAFSSSASDPRFVSKTISLRSTTINLPMLLSSSSPVRKTKLGFTMGPACDDEERRVVATLLDLEGNVVRTSNLIDFQTKAPVDKIELQVGDKVELYGTDDTSAAHFVGYKSASKTRIGVSLADLAECVKVGGLIRIQDGLINIEVTSVRPGGPVNGVVLNHAFLYPRKPVHLVGVTIHAPVPAAGDLEVLSEFALNNSVDYVAIGVSNRNEVGSLRAFLDDNGGESIKLIAKIESEEGLRNLDEIIDVADAVMLARGKLGMVVTPEKVALAQSIVLTKANVAGKPVIISRQMLESMVSNPRPTRAEMTDVANAVLDGASCLMLCSETAIGSFPADSFLTAANIVRNAEHATSYASMHSFIRDFSAKPFNTIEAAAVALAKACMDAKLGLCVVVSDNGDAANLVAKYRPPVPLVVVSSQPPVVSQRELMFGQVGYLVSMDVINGDLSGVRGLVAGVAAFTQSKGLCGGGNSLRVAVMTGSTAMDVTNSAIIQIVDV</sequence>
<name>A0A150FZF6_GONPE</name>
<evidence type="ECO:0000256" key="16">
    <source>
        <dbReference type="SAM" id="MobiDB-lite"/>
    </source>
</evidence>
<evidence type="ECO:0000256" key="4">
    <source>
        <dbReference type="ARBA" id="ARBA00008663"/>
    </source>
</evidence>
<dbReference type="Proteomes" id="UP000075714">
    <property type="component" value="Unassembled WGS sequence"/>
</dbReference>
<dbReference type="InterPro" id="IPR011037">
    <property type="entry name" value="Pyrv_Knase-like_insert_dom_sf"/>
</dbReference>
<dbReference type="PRINTS" id="PR01050">
    <property type="entry name" value="PYRUVTKNASE"/>
</dbReference>
<evidence type="ECO:0000313" key="19">
    <source>
        <dbReference type="EMBL" id="KXZ42996.1"/>
    </source>
</evidence>
<evidence type="ECO:0000256" key="13">
    <source>
        <dbReference type="ARBA" id="ARBA00023317"/>
    </source>
</evidence>
<feature type="compositionally biased region" description="Low complexity" evidence="16">
    <location>
        <begin position="78"/>
        <end position="89"/>
    </location>
</feature>
<dbReference type="InterPro" id="IPR015795">
    <property type="entry name" value="Pyrv_Knase_C"/>
</dbReference>
<feature type="compositionally biased region" description="Basic and acidic residues" evidence="16">
    <location>
        <begin position="52"/>
        <end position="64"/>
    </location>
</feature>
<evidence type="ECO:0000256" key="11">
    <source>
        <dbReference type="ARBA" id="ARBA00022842"/>
    </source>
</evidence>
<dbReference type="GO" id="GO:0030955">
    <property type="term" value="F:potassium ion binding"/>
    <property type="evidence" value="ECO:0007669"/>
    <property type="project" value="InterPro"/>
</dbReference>
<protein>
    <recommendedName>
        <fullName evidence="5 15">Pyruvate kinase</fullName>
        <ecNumber evidence="5 15">2.7.1.40</ecNumber>
    </recommendedName>
</protein>
<keyword evidence="11 15" id="KW-0460">Magnesium</keyword>
<dbReference type="InterPro" id="IPR018209">
    <property type="entry name" value="Pyrv_Knase_AS"/>
</dbReference>
<evidence type="ECO:0000256" key="15">
    <source>
        <dbReference type="RuleBase" id="RU000504"/>
    </source>
</evidence>
<dbReference type="FunFam" id="3.20.20.60:FF:000025">
    <property type="entry name" value="Pyruvate kinase"/>
    <property type="match status" value="3"/>
</dbReference>
<keyword evidence="6 15" id="KW-0808">Transferase</keyword>
<feature type="region of interest" description="Disordered" evidence="16">
    <location>
        <begin position="1"/>
        <end position="113"/>
    </location>
</feature>
<evidence type="ECO:0000256" key="14">
    <source>
        <dbReference type="ARBA" id="ARBA00048152"/>
    </source>
</evidence>
<dbReference type="Gene3D" id="3.20.20.60">
    <property type="entry name" value="Phosphoenolpyruvate-binding domains"/>
    <property type="match status" value="4"/>
</dbReference>
<evidence type="ECO:0000256" key="6">
    <source>
        <dbReference type="ARBA" id="ARBA00022679"/>
    </source>
</evidence>
<evidence type="ECO:0000259" key="18">
    <source>
        <dbReference type="Pfam" id="PF02887"/>
    </source>
</evidence>
<reference evidence="20" key="1">
    <citation type="journal article" date="2016" name="Nat. Commun.">
        <title>The Gonium pectorale genome demonstrates co-option of cell cycle regulation during the evolution of multicellularity.</title>
        <authorList>
            <person name="Hanschen E.R."/>
            <person name="Marriage T.N."/>
            <person name="Ferris P.J."/>
            <person name="Hamaji T."/>
            <person name="Toyoda A."/>
            <person name="Fujiyama A."/>
            <person name="Neme R."/>
            <person name="Noguchi H."/>
            <person name="Minakuchi Y."/>
            <person name="Suzuki M."/>
            <person name="Kawai-Toyooka H."/>
            <person name="Smith D.R."/>
            <person name="Sparks H."/>
            <person name="Anderson J."/>
            <person name="Bakaric R."/>
            <person name="Luria V."/>
            <person name="Karger A."/>
            <person name="Kirschner M.W."/>
            <person name="Durand P.M."/>
            <person name="Michod R.E."/>
            <person name="Nozaki H."/>
            <person name="Olson B.J."/>
        </authorList>
    </citation>
    <scope>NUCLEOTIDE SEQUENCE [LARGE SCALE GENOMIC DNA]</scope>
    <source>
        <strain evidence="20">NIES-2863</strain>
    </source>
</reference>
<accession>A0A150FZF6</accession>
<comment type="pathway">
    <text evidence="3 15">Carbohydrate degradation; glycolysis; pyruvate from D-glyceraldehyde 3-phosphate: step 5/5.</text>
</comment>
<organism evidence="19 20">
    <name type="scientific">Gonium pectorale</name>
    <name type="common">Green alga</name>
    <dbReference type="NCBI Taxonomy" id="33097"/>
    <lineage>
        <taxon>Eukaryota</taxon>
        <taxon>Viridiplantae</taxon>
        <taxon>Chlorophyta</taxon>
        <taxon>core chlorophytes</taxon>
        <taxon>Chlorophyceae</taxon>
        <taxon>CS clade</taxon>
        <taxon>Chlamydomonadales</taxon>
        <taxon>Volvocaceae</taxon>
        <taxon>Gonium</taxon>
    </lineage>
</organism>
<dbReference type="Gene3D" id="3.40.1380.20">
    <property type="entry name" value="Pyruvate kinase, C-terminal domain"/>
    <property type="match status" value="4"/>
</dbReference>
<keyword evidence="20" id="KW-1185">Reference proteome</keyword>
<evidence type="ECO:0000256" key="9">
    <source>
        <dbReference type="ARBA" id="ARBA00022777"/>
    </source>
</evidence>
<feature type="compositionally biased region" description="Polar residues" evidence="16">
    <location>
        <begin position="28"/>
        <end position="51"/>
    </location>
</feature>
<comment type="catalytic activity">
    <reaction evidence="14 15">
        <text>pyruvate + ATP = phosphoenolpyruvate + ADP + H(+)</text>
        <dbReference type="Rhea" id="RHEA:18157"/>
        <dbReference type="ChEBI" id="CHEBI:15361"/>
        <dbReference type="ChEBI" id="CHEBI:15378"/>
        <dbReference type="ChEBI" id="CHEBI:30616"/>
        <dbReference type="ChEBI" id="CHEBI:58702"/>
        <dbReference type="ChEBI" id="CHEBI:456216"/>
        <dbReference type="EC" id="2.7.1.40"/>
    </reaction>
</comment>
<keyword evidence="12 15" id="KW-0324">Glycolysis</keyword>
<keyword evidence="10" id="KW-0067">ATP-binding</keyword>
<dbReference type="EC" id="2.7.1.40" evidence="5 15"/>
<feature type="domain" description="Pyruvate kinase C-terminal" evidence="18">
    <location>
        <begin position="571"/>
        <end position="675"/>
    </location>
</feature>
<dbReference type="OrthoDB" id="108365at2759"/>
<dbReference type="NCBIfam" id="TIGR01064">
    <property type="entry name" value="pyruv_kin"/>
    <property type="match status" value="3"/>
</dbReference>
<dbReference type="PROSITE" id="PS00110">
    <property type="entry name" value="PYRUVATE_KINASE"/>
    <property type="match status" value="4"/>
</dbReference>
<evidence type="ECO:0000313" key="20">
    <source>
        <dbReference type="Proteomes" id="UP000075714"/>
    </source>
</evidence>
<dbReference type="InterPro" id="IPR015813">
    <property type="entry name" value="Pyrv/PenolPyrv_kinase-like_dom"/>
</dbReference>
<feature type="domain" description="Pyruvate kinase C-terminal" evidence="18">
    <location>
        <begin position="1119"/>
        <end position="1222"/>
    </location>
</feature>
<evidence type="ECO:0000256" key="12">
    <source>
        <dbReference type="ARBA" id="ARBA00023152"/>
    </source>
</evidence>
<evidence type="ECO:0000256" key="2">
    <source>
        <dbReference type="ARBA" id="ARBA00001958"/>
    </source>
</evidence>
<evidence type="ECO:0000259" key="17">
    <source>
        <dbReference type="Pfam" id="PF00224"/>
    </source>
</evidence>
<dbReference type="InterPro" id="IPR015793">
    <property type="entry name" value="Pyrv_Knase_brl"/>
</dbReference>
<evidence type="ECO:0000256" key="1">
    <source>
        <dbReference type="ARBA" id="ARBA00001946"/>
    </source>
</evidence>
<dbReference type="GO" id="GO:0004743">
    <property type="term" value="F:pyruvate kinase activity"/>
    <property type="evidence" value="ECO:0007669"/>
    <property type="project" value="UniProtKB-EC"/>
</dbReference>
<dbReference type="SUPFAM" id="SSF51621">
    <property type="entry name" value="Phosphoenolpyruvate/pyruvate domain"/>
    <property type="match status" value="4"/>
</dbReference>
<feature type="domain" description="Pyruvate kinase barrel" evidence="17">
    <location>
        <begin position="1283"/>
        <end position="1619"/>
    </location>
</feature>
<feature type="compositionally biased region" description="Pro residues" evidence="16">
    <location>
        <begin position="68"/>
        <end position="77"/>
    </location>
</feature>
<comment type="caution">
    <text evidence="19">The sequence shown here is derived from an EMBL/GenBank/DDBJ whole genome shotgun (WGS) entry which is preliminary data.</text>
</comment>
<keyword evidence="9 15" id="KW-0418">Kinase</keyword>
<feature type="domain" description="Pyruvate kinase barrel" evidence="17">
    <location>
        <begin position="1848"/>
        <end position="2130"/>
    </location>
</feature>
<dbReference type="InterPro" id="IPR001697">
    <property type="entry name" value="Pyr_Knase"/>
</dbReference>
<keyword evidence="7" id="KW-0479">Metal-binding</keyword>
<dbReference type="GO" id="GO:0016301">
    <property type="term" value="F:kinase activity"/>
    <property type="evidence" value="ECO:0007669"/>
    <property type="project" value="UniProtKB-KW"/>
</dbReference>
<keyword evidence="8" id="KW-0547">Nucleotide-binding</keyword>
<dbReference type="InterPro" id="IPR015806">
    <property type="entry name" value="Pyrv_Knase_insert_dom_sf"/>
</dbReference>
<comment type="cofactor">
    <cofactor evidence="1">
        <name>Mg(2+)</name>
        <dbReference type="ChEBI" id="CHEBI:18420"/>
    </cofactor>
</comment>
<dbReference type="Pfam" id="PF02887">
    <property type="entry name" value="PK_C"/>
    <property type="match status" value="3"/>
</dbReference>
<comment type="cofactor">
    <cofactor evidence="2">
        <name>K(+)</name>
        <dbReference type="ChEBI" id="CHEBI:29103"/>
    </cofactor>
</comment>
<gene>
    <name evidence="19" type="ORF">GPECTOR_108g191</name>
</gene>
<dbReference type="EMBL" id="LSYV01000108">
    <property type="protein sequence ID" value="KXZ42996.1"/>
    <property type="molecule type" value="Genomic_DNA"/>
</dbReference>
<evidence type="ECO:0000256" key="3">
    <source>
        <dbReference type="ARBA" id="ARBA00004997"/>
    </source>
</evidence>
<dbReference type="PANTHER" id="PTHR11817">
    <property type="entry name" value="PYRUVATE KINASE"/>
    <property type="match status" value="1"/>
</dbReference>
<dbReference type="STRING" id="33097.A0A150FZF6"/>
<feature type="domain" description="Pyruvate kinase barrel" evidence="17">
    <location>
        <begin position="737"/>
        <end position="1083"/>
    </location>
</feature>
<dbReference type="InterPro" id="IPR036918">
    <property type="entry name" value="Pyrv_Knase_C_sf"/>
</dbReference>
<dbReference type="SUPFAM" id="SSF50800">
    <property type="entry name" value="PK beta-barrel domain-like"/>
    <property type="match status" value="4"/>
</dbReference>
<keyword evidence="13" id="KW-0670">Pyruvate</keyword>
<feature type="domain" description="Pyruvate kinase barrel" evidence="17">
    <location>
        <begin position="176"/>
        <end position="512"/>
    </location>
</feature>
<evidence type="ECO:0000256" key="5">
    <source>
        <dbReference type="ARBA" id="ARBA00012142"/>
    </source>
</evidence>